<evidence type="ECO:0000313" key="5">
    <source>
        <dbReference type="Proteomes" id="UP001059041"/>
    </source>
</evidence>
<reference evidence="4" key="1">
    <citation type="submission" date="2021-02" db="EMBL/GenBank/DDBJ databases">
        <title>Comparative genomics reveals that relaxation of natural selection precedes convergent phenotypic evolution of cavefish.</title>
        <authorList>
            <person name="Peng Z."/>
        </authorList>
    </citation>
    <scope>NUCLEOTIDE SEQUENCE</scope>
    <source>
        <tissue evidence="4">Muscle</tissue>
    </source>
</reference>
<dbReference type="Proteomes" id="UP001059041">
    <property type="component" value="Unassembled WGS sequence"/>
</dbReference>
<dbReference type="AlphaFoldDB" id="A0A9W7W968"/>
<dbReference type="GO" id="GO:0005509">
    <property type="term" value="F:calcium ion binding"/>
    <property type="evidence" value="ECO:0007669"/>
    <property type="project" value="InterPro"/>
</dbReference>
<dbReference type="Gene3D" id="1.10.238.10">
    <property type="entry name" value="EF-hand"/>
    <property type="match status" value="1"/>
</dbReference>
<accession>A0A9W7W968</accession>
<protein>
    <recommendedName>
        <fullName evidence="3">EF-hand domain-containing protein</fullName>
    </recommendedName>
</protein>
<dbReference type="InterPro" id="IPR011992">
    <property type="entry name" value="EF-hand-dom_pair"/>
</dbReference>
<comment type="caution">
    <text evidence="4">The sequence shown here is derived from an EMBL/GenBank/DDBJ whole genome shotgun (WGS) entry which is preliminary data.</text>
</comment>
<proteinExistence type="predicted"/>
<dbReference type="SUPFAM" id="SSF47473">
    <property type="entry name" value="EF-hand"/>
    <property type="match status" value="1"/>
</dbReference>
<name>A0A9W7W968_TRIRA</name>
<dbReference type="PROSITE" id="PS50222">
    <property type="entry name" value="EF_HAND_2"/>
    <property type="match status" value="1"/>
</dbReference>
<evidence type="ECO:0000256" key="2">
    <source>
        <dbReference type="ARBA" id="ARBA00022837"/>
    </source>
</evidence>
<evidence type="ECO:0000256" key="1">
    <source>
        <dbReference type="ARBA" id="ARBA00022723"/>
    </source>
</evidence>
<keyword evidence="2" id="KW-0106">Calcium</keyword>
<dbReference type="PROSITE" id="PS00018">
    <property type="entry name" value="EF_HAND_1"/>
    <property type="match status" value="1"/>
</dbReference>
<feature type="domain" description="EF-hand" evidence="3">
    <location>
        <begin position="1"/>
        <end position="31"/>
    </location>
</feature>
<evidence type="ECO:0000313" key="4">
    <source>
        <dbReference type="EMBL" id="KAI7790084.1"/>
    </source>
</evidence>
<dbReference type="InterPro" id="IPR018247">
    <property type="entry name" value="EF_Hand_1_Ca_BS"/>
</dbReference>
<sequence>MEGIFMTFDKNKNHTLEYQEITQALTAAGIKVDDFVPQLISLRYTEPDLTINFPGFLFLGPVSERRFSENSEYIDPEMRVFRFRM</sequence>
<gene>
    <name evidence="4" type="ORF">IRJ41_013624</name>
</gene>
<organism evidence="4 5">
    <name type="scientific">Triplophysa rosa</name>
    <name type="common">Cave loach</name>
    <dbReference type="NCBI Taxonomy" id="992332"/>
    <lineage>
        <taxon>Eukaryota</taxon>
        <taxon>Metazoa</taxon>
        <taxon>Chordata</taxon>
        <taxon>Craniata</taxon>
        <taxon>Vertebrata</taxon>
        <taxon>Euteleostomi</taxon>
        <taxon>Actinopterygii</taxon>
        <taxon>Neopterygii</taxon>
        <taxon>Teleostei</taxon>
        <taxon>Ostariophysi</taxon>
        <taxon>Cypriniformes</taxon>
        <taxon>Nemacheilidae</taxon>
        <taxon>Triplophysa</taxon>
    </lineage>
</organism>
<keyword evidence="1" id="KW-0479">Metal-binding</keyword>
<dbReference type="InterPro" id="IPR002048">
    <property type="entry name" value="EF_hand_dom"/>
</dbReference>
<dbReference type="EMBL" id="JAFHDT010000250">
    <property type="protein sequence ID" value="KAI7790084.1"/>
    <property type="molecule type" value="Genomic_DNA"/>
</dbReference>
<evidence type="ECO:0000259" key="3">
    <source>
        <dbReference type="PROSITE" id="PS50222"/>
    </source>
</evidence>
<keyword evidence="5" id="KW-1185">Reference proteome</keyword>